<dbReference type="EMBL" id="NFKL01000011">
    <property type="protein sequence ID" value="OUP57911.1"/>
    <property type="molecule type" value="Genomic_DNA"/>
</dbReference>
<dbReference type="Pfam" id="PF00793">
    <property type="entry name" value="DAHP_synth_1"/>
    <property type="match status" value="1"/>
</dbReference>
<evidence type="ECO:0000313" key="6">
    <source>
        <dbReference type="Proteomes" id="UP000195326"/>
    </source>
</evidence>
<dbReference type="Gene3D" id="3.20.20.70">
    <property type="entry name" value="Aldolase class I"/>
    <property type="match status" value="1"/>
</dbReference>
<sequence length="339" mass="37217">MIVVMKDGTTNEHIDHLSHWLNEQYGIHVNTVVGTGTTVLALVGDTAAVDKDALLRDPQVDRITKVQEPFKLANRRMHPQDTTVEIAPGVVIGGKKIVVMAGPCSVESREQIIDVAKHVKEQGATVLRGGAWKPRSSPYSFQGLKAEGLELLHEAHKETGLPVVTEITNPKNIELFMDKCDCFQVGARNMQNFDLLKELGQTRKPVLLKRGFANTMEEFLMSAEYVMAGGNENVILCERGIRTYETYTRNTLDISAVPVLKRMSHLPVVVDPSHAGGIYWMVEPLAKAAIAAGADGLIIEVHNDPAHALSDGAQSLTYDSFQETMTSIRRIAEAVGREV</sequence>
<evidence type="ECO:0000259" key="3">
    <source>
        <dbReference type="Pfam" id="PF18152"/>
    </source>
</evidence>
<dbReference type="InterPro" id="IPR052899">
    <property type="entry name" value="Class-I_DAHP_synthase"/>
</dbReference>
<dbReference type="SUPFAM" id="SSF51569">
    <property type="entry name" value="Aldolase"/>
    <property type="match status" value="1"/>
</dbReference>
<dbReference type="STRING" id="501571.GCA_900143195_01834"/>
<dbReference type="InterPro" id="IPR006218">
    <property type="entry name" value="DAHP1/KDSA"/>
</dbReference>
<proteinExistence type="predicted"/>
<evidence type="ECO:0000256" key="1">
    <source>
        <dbReference type="ARBA" id="ARBA00022679"/>
    </source>
</evidence>
<accession>A0A1Y4L9J1</accession>
<dbReference type="GO" id="GO:0009073">
    <property type="term" value="P:aromatic amino acid family biosynthetic process"/>
    <property type="evidence" value="ECO:0007669"/>
    <property type="project" value="InterPro"/>
</dbReference>
<evidence type="ECO:0000313" key="5">
    <source>
        <dbReference type="EMBL" id="OUP57911.1"/>
    </source>
</evidence>
<name>A0A1Y4L9J1_9FIRM</name>
<dbReference type="PANTHER" id="PTHR43018">
    <property type="entry name" value="PHOSPHO-2-DEHYDRO-3-DEOXYHEPTONATE ALDOLASE"/>
    <property type="match status" value="1"/>
</dbReference>
<dbReference type="GO" id="GO:0016740">
    <property type="term" value="F:transferase activity"/>
    <property type="evidence" value="ECO:0007669"/>
    <property type="project" value="UniProtKB-KW"/>
</dbReference>
<dbReference type="PANTHER" id="PTHR43018:SF2">
    <property type="entry name" value="PHOSPHO-2-DEHYDRO-3-DEOXYHEPTONATE ALDOLASE"/>
    <property type="match status" value="1"/>
</dbReference>
<dbReference type="Gene3D" id="3.30.70.1140">
    <property type="entry name" value="Phospho-2-dehydro-3-deoxyheptonate aldolase, domain 1"/>
    <property type="match status" value="1"/>
</dbReference>
<dbReference type="RefSeq" id="WP_016146348.1">
    <property type="nucleotide sequence ID" value="NZ_CABKSA010000001.1"/>
</dbReference>
<evidence type="ECO:0000313" key="7">
    <source>
        <dbReference type="Proteomes" id="UP000195897"/>
    </source>
</evidence>
<dbReference type="NCBIfam" id="NF006421">
    <property type="entry name" value="PRK08673.1"/>
    <property type="match status" value="1"/>
</dbReference>
<dbReference type="EMBL" id="NFKK01000009">
    <property type="protein sequence ID" value="OUP52570.1"/>
    <property type="molecule type" value="Genomic_DNA"/>
</dbReference>
<dbReference type="InterPro" id="IPR006268">
    <property type="entry name" value="DAHP_syn_2"/>
</dbReference>
<dbReference type="AlphaFoldDB" id="A0A1Y4L9J1"/>
<dbReference type="GO" id="GO:0016832">
    <property type="term" value="F:aldehyde-lyase activity"/>
    <property type="evidence" value="ECO:0007669"/>
    <property type="project" value="InterPro"/>
</dbReference>
<reference evidence="6 7" key="1">
    <citation type="submission" date="2017-04" db="EMBL/GenBank/DDBJ databases">
        <title>Function of individual gut microbiota members based on whole genome sequencing of pure cultures obtained from chicken caecum.</title>
        <authorList>
            <person name="Medvecky M."/>
            <person name="Cejkova D."/>
            <person name="Polansky O."/>
            <person name="Karasova D."/>
            <person name="Kubasova T."/>
            <person name="Cizek A."/>
            <person name="Rychlik I."/>
        </authorList>
    </citation>
    <scope>NUCLEOTIDE SEQUENCE [LARGE SCALE GENOMIC DNA]</scope>
    <source>
        <strain evidence="6">An179</strain>
        <strain evidence="7">An180</strain>
    </source>
</reference>
<feature type="domain" description="DAHP synthase ferredoxin-like" evidence="3">
    <location>
        <begin position="1"/>
        <end position="68"/>
    </location>
</feature>
<dbReference type="InterPro" id="IPR041071">
    <property type="entry name" value="DAHP_snth_FXD"/>
</dbReference>
<reference evidence="4" key="2">
    <citation type="journal article" date="2018" name="BMC Genomics">
        <title>Whole genome sequencing and function prediction of 133 gut anaerobes isolated from chicken caecum in pure cultures.</title>
        <authorList>
            <person name="Medvecky M."/>
            <person name="Cejkova D."/>
            <person name="Polansky O."/>
            <person name="Karasova D."/>
            <person name="Kubasova T."/>
            <person name="Cizek A."/>
            <person name="Rychlik I."/>
        </authorList>
    </citation>
    <scope>NUCLEOTIDE SEQUENCE</scope>
    <source>
        <strain evidence="5">An179</strain>
        <strain evidence="4">An180</strain>
    </source>
</reference>
<evidence type="ECO:0000259" key="2">
    <source>
        <dbReference type="Pfam" id="PF00793"/>
    </source>
</evidence>
<dbReference type="NCBIfam" id="NF009239">
    <property type="entry name" value="PRK12595.1"/>
    <property type="match status" value="1"/>
</dbReference>
<comment type="caution">
    <text evidence="4">The sequence shown here is derived from an EMBL/GenBank/DDBJ whole genome shotgun (WGS) entry which is preliminary data.</text>
</comment>
<dbReference type="InterPro" id="IPR013785">
    <property type="entry name" value="Aldolase_TIM"/>
</dbReference>
<protein>
    <submittedName>
        <fullName evidence="4">3-deoxy-7-phosphoheptulonate synthase</fullName>
    </submittedName>
</protein>
<dbReference type="Proteomes" id="UP000195326">
    <property type="component" value="Unassembled WGS sequence"/>
</dbReference>
<gene>
    <name evidence="5" type="ORF">B5F15_08890</name>
    <name evidence="4" type="ORF">B5F17_08790</name>
</gene>
<feature type="domain" description="DAHP synthetase I/KDSA" evidence="2">
    <location>
        <begin position="88"/>
        <end position="325"/>
    </location>
</feature>
<dbReference type="Proteomes" id="UP000195897">
    <property type="component" value="Unassembled WGS sequence"/>
</dbReference>
<evidence type="ECO:0000313" key="4">
    <source>
        <dbReference type="EMBL" id="OUP52570.1"/>
    </source>
</evidence>
<dbReference type="NCBIfam" id="TIGR01361">
    <property type="entry name" value="DAHP_synth_Bsub"/>
    <property type="match status" value="1"/>
</dbReference>
<keyword evidence="1" id="KW-0808">Transferase</keyword>
<dbReference type="Pfam" id="PF18152">
    <property type="entry name" value="DAHP_snth_FXD"/>
    <property type="match status" value="1"/>
</dbReference>
<organism evidence="4 7">
    <name type="scientific">Butyricicoccus pullicaecorum</name>
    <dbReference type="NCBI Taxonomy" id="501571"/>
    <lineage>
        <taxon>Bacteria</taxon>
        <taxon>Bacillati</taxon>
        <taxon>Bacillota</taxon>
        <taxon>Clostridia</taxon>
        <taxon>Eubacteriales</taxon>
        <taxon>Butyricicoccaceae</taxon>
        <taxon>Butyricicoccus</taxon>
    </lineage>
</organism>